<name>A0A9P7XY24_9FUNG</name>
<evidence type="ECO:0000313" key="3">
    <source>
        <dbReference type="Proteomes" id="UP000707451"/>
    </source>
</evidence>
<dbReference type="Proteomes" id="UP000707451">
    <property type="component" value="Unassembled WGS sequence"/>
</dbReference>
<comment type="caution">
    <text evidence="2">The sequence shown here is derived from an EMBL/GenBank/DDBJ whole genome shotgun (WGS) entry which is preliminary data.</text>
</comment>
<accession>A0A9P7XY24</accession>
<reference evidence="2" key="1">
    <citation type="submission" date="2021-06" db="EMBL/GenBank/DDBJ databases">
        <title>Genome Sequence of Mortierella hyaline Strain SCG-10, a Cold-Adapted, Nitrate-Reducing Fungus Isolated from Soil in Minnesota, USA.</title>
        <authorList>
            <person name="Aldossari N."/>
        </authorList>
    </citation>
    <scope>NUCLEOTIDE SEQUENCE</scope>
    <source>
        <strain evidence="2">SCG-10</strain>
    </source>
</reference>
<keyword evidence="3" id="KW-1185">Reference proteome</keyword>
<evidence type="ECO:0000256" key="1">
    <source>
        <dbReference type="SAM" id="MobiDB-lite"/>
    </source>
</evidence>
<feature type="compositionally biased region" description="Acidic residues" evidence="1">
    <location>
        <begin position="1"/>
        <end position="40"/>
    </location>
</feature>
<gene>
    <name evidence="2" type="ORF">KI688_010175</name>
</gene>
<dbReference type="OrthoDB" id="10522123at2759"/>
<proteinExistence type="predicted"/>
<feature type="region of interest" description="Disordered" evidence="1">
    <location>
        <begin position="114"/>
        <end position="136"/>
    </location>
</feature>
<evidence type="ECO:0000313" key="2">
    <source>
        <dbReference type="EMBL" id="KAG9069276.1"/>
    </source>
</evidence>
<protein>
    <submittedName>
        <fullName evidence="2">Uncharacterized protein</fullName>
    </submittedName>
</protein>
<feature type="compositionally biased region" description="Basic and acidic residues" evidence="1">
    <location>
        <begin position="47"/>
        <end position="56"/>
    </location>
</feature>
<dbReference type="AlphaFoldDB" id="A0A9P7XY24"/>
<feature type="region of interest" description="Disordered" evidence="1">
    <location>
        <begin position="1"/>
        <end position="92"/>
    </location>
</feature>
<dbReference type="EMBL" id="JAHRHY010000005">
    <property type="protein sequence ID" value="KAG9069276.1"/>
    <property type="molecule type" value="Genomic_DNA"/>
</dbReference>
<sequence length="168" mass="17880">MATDGAEDEENVVETFEDEEMASESVEDEMPVVETDDSDAYVDMQSDDDKSGTTHDEADDEENSNCPSDNEVDSEGLVQGELDDGGHTTYAGISKTSTALMPDAVGVAQSYLGKSSTSTAFQDTPPARSPHAAKSLTAKRRSMVITYTFGYVHLEASADNDGGSSDDE</sequence>
<organism evidence="2 3">
    <name type="scientific">Linnemannia hyalina</name>
    <dbReference type="NCBI Taxonomy" id="64524"/>
    <lineage>
        <taxon>Eukaryota</taxon>
        <taxon>Fungi</taxon>
        <taxon>Fungi incertae sedis</taxon>
        <taxon>Mucoromycota</taxon>
        <taxon>Mortierellomycotina</taxon>
        <taxon>Mortierellomycetes</taxon>
        <taxon>Mortierellales</taxon>
        <taxon>Mortierellaceae</taxon>
        <taxon>Linnemannia</taxon>
    </lineage>
</organism>